<protein>
    <recommendedName>
        <fullName evidence="2">Band 7 domain-containing protein</fullName>
    </recommendedName>
</protein>
<dbReference type="InterPro" id="IPR001107">
    <property type="entry name" value="Band_7"/>
</dbReference>
<name>A0A8S1LZR5_PARPR</name>
<keyword evidence="4" id="KW-1185">Reference proteome</keyword>
<dbReference type="PANTHER" id="PTHR43327:SF10">
    <property type="entry name" value="STOMATIN-LIKE PROTEIN 2, MITOCHONDRIAL"/>
    <property type="match status" value="1"/>
</dbReference>
<dbReference type="PANTHER" id="PTHR43327">
    <property type="entry name" value="STOMATIN-LIKE PROTEIN 2, MITOCHONDRIAL"/>
    <property type="match status" value="1"/>
</dbReference>
<dbReference type="Pfam" id="PF01145">
    <property type="entry name" value="Band_7"/>
    <property type="match status" value="1"/>
</dbReference>
<evidence type="ECO:0000256" key="1">
    <source>
        <dbReference type="ARBA" id="ARBA00008164"/>
    </source>
</evidence>
<evidence type="ECO:0000313" key="4">
    <source>
        <dbReference type="Proteomes" id="UP000688137"/>
    </source>
</evidence>
<dbReference type="GO" id="GO:0005739">
    <property type="term" value="C:mitochondrion"/>
    <property type="evidence" value="ECO:0007669"/>
    <property type="project" value="TreeGrafter"/>
</dbReference>
<dbReference type="EMBL" id="CAJJDM010000048">
    <property type="protein sequence ID" value="CAD8071812.1"/>
    <property type="molecule type" value="Genomic_DNA"/>
</dbReference>
<accession>A0A8S1LZR5</accession>
<dbReference type="GO" id="GO:0007005">
    <property type="term" value="P:mitochondrion organization"/>
    <property type="evidence" value="ECO:0007669"/>
    <property type="project" value="TreeGrafter"/>
</dbReference>
<feature type="domain" description="Band 7" evidence="2">
    <location>
        <begin position="5"/>
        <end position="163"/>
    </location>
</feature>
<sequence length="340" mass="38222">MFGYKLFTIVREKTVVIVEQLGKYHRTLQPGLNFLIPLIDRAAYTQSLKEEILPIEKQQVITKDNVAIHLDGIAFIRIIDPFKASYQVSEPQNAIKLLCQTILRSEIGKLKLDQLLQERSALNRALQSGLSKAAAEWGYTSLGVEILQIDIPEEIRVSMQAQVVAERNKRREILESEGKQISEINIATGAKTAAIKIAEGDAEAVRLVSQNEAKALNQIGEALQEQSKKRVLDYILLQHYLKGYSSILKSSKVVVVPKGKDGQGNDFMSLAAMMMFNNQNSPVQKIIEVPQKPIDVTSNSTASQSEISKLTQEQLDNLIKKNVYYNDPRLYSDDEEKRTH</sequence>
<dbReference type="AlphaFoldDB" id="A0A8S1LZR5"/>
<organism evidence="3 4">
    <name type="scientific">Paramecium primaurelia</name>
    <dbReference type="NCBI Taxonomy" id="5886"/>
    <lineage>
        <taxon>Eukaryota</taxon>
        <taxon>Sar</taxon>
        <taxon>Alveolata</taxon>
        <taxon>Ciliophora</taxon>
        <taxon>Intramacronucleata</taxon>
        <taxon>Oligohymenophorea</taxon>
        <taxon>Peniculida</taxon>
        <taxon>Parameciidae</taxon>
        <taxon>Paramecium</taxon>
    </lineage>
</organism>
<reference evidence="3" key="1">
    <citation type="submission" date="2021-01" db="EMBL/GenBank/DDBJ databases">
        <authorList>
            <consortium name="Genoscope - CEA"/>
            <person name="William W."/>
        </authorList>
    </citation>
    <scope>NUCLEOTIDE SEQUENCE</scope>
</reference>
<dbReference type="GO" id="GO:0098552">
    <property type="term" value="C:side of membrane"/>
    <property type="evidence" value="ECO:0007669"/>
    <property type="project" value="UniProtKB-ARBA"/>
</dbReference>
<dbReference type="SMART" id="SM00244">
    <property type="entry name" value="PHB"/>
    <property type="match status" value="1"/>
</dbReference>
<dbReference type="FunFam" id="3.30.479.30:FF:000004">
    <property type="entry name" value="Putative membrane protease family, stomatin"/>
    <property type="match status" value="1"/>
</dbReference>
<evidence type="ECO:0000259" key="2">
    <source>
        <dbReference type="SMART" id="SM00244"/>
    </source>
</evidence>
<comment type="similarity">
    <text evidence="1">Belongs to the band 7/mec-2 family.</text>
</comment>
<dbReference type="CDD" id="cd08829">
    <property type="entry name" value="SPFH_paraslipin"/>
    <property type="match status" value="1"/>
</dbReference>
<dbReference type="Proteomes" id="UP000688137">
    <property type="component" value="Unassembled WGS sequence"/>
</dbReference>
<dbReference type="GO" id="GO:0005886">
    <property type="term" value="C:plasma membrane"/>
    <property type="evidence" value="ECO:0007669"/>
    <property type="project" value="UniProtKB-ARBA"/>
</dbReference>
<proteinExistence type="inferred from homology"/>
<dbReference type="InterPro" id="IPR050710">
    <property type="entry name" value="Band7/mec-2_domain"/>
</dbReference>
<comment type="caution">
    <text evidence="3">The sequence shown here is derived from an EMBL/GenBank/DDBJ whole genome shotgun (WGS) entry which is preliminary data.</text>
</comment>
<gene>
    <name evidence="3" type="ORF">PPRIM_AZ9-3.1.T0480064</name>
</gene>
<dbReference type="OMA" id="YLQMLPK"/>
<evidence type="ECO:0000313" key="3">
    <source>
        <dbReference type="EMBL" id="CAD8071812.1"/>
    </source>
</evidence>